<dbReference type="SUPFAM" id="SSF48264">
    <property type="entry name" value="Cytochrome P450"/>
    <property type="match status" value="1"/>
</dbReference>
<dbReference type="GO" id="GO:0020037">
    <property type="term" value="F:heme binding"/>
    <property type="evidence" value="ECO:0007669"/>
    <property type="project" value="InterPro"/>
</dbReference>
<dbReference type="KEGG" id="vg:80518388"/>
<dbReference type="Gene3D" id="1.10.630.10">
    <property type="entry name" value="Cytochrome P450"/>
    <property type="match status" value="1"/>
</dbReference>
<dbReference type="GeneID" id="80518388"/>
<evidence type="ECO:0000313" key="7">
    <source>
        <dbReference type="EMBL" id="QKU34971.1"/>
    </source>
</evidence>
<dbReference type="EMBL" id="KY523104">
    <property type="protein sequence ID" value="QKU34971.1"/>
    <property type="molecule type" value="Genomic_DNA"/>
</dbReference>
<proteinExistence type="inferred from homology"/>
<keyword evidence="2" id="KW-0349">Heme</keyword>
<keyword evidence="5" id="KW-0408">Iron</keyword>
<evidence type="ECO:0000256" key="1">
    <source>
        <dbReference type="ARBA" id="ARBA00010617"/>
    </source>
</evidence>
<evidence type="ECO:0000256" key="2">
    <source>
        <dbReference type="ARBA" id="ARBA00022617"/>
    </source>
</evidence>
<dbReference type="InterPro" id="IPR002403">
    <property type="entry name" value="Cyt_P450_E_grp-IV"/>
</dbReference>
<keyword evidence="6" id="KW-0503">Monooxygenase</keyword>
<keyword evidence="3" id="KW-0479">Metal-binding</keyword>
<keyword evidence="4" id="KW-0560">Oxidoreductase</keyword>
<dbReference type="PANTHER" id="PTHR24291">
    <property type="entry name" value="CYTOCHROME P450 FAMILY 4"/>
    <property type="match status" value="1"/>
</dbReference>
<dbReference type="GO" id="GO:0005506">
    <property type="term" value="F:iron ion binding"/>
    <property type="evidence" value="ECO:0007669"/>
    <property type="project" value="InterPro"/>
</dbReference>
<dbReference type="PANTHER" id="PTHR24291:SF50">
    <property type="entry name" value="BIFUNCTIONAL ALBAFLAVENONE MONOOXYGENASE_TERPENE SYNTHASE"/>
    <property type="match status" value="1"/>
</dbReference>
<evidence type="ECO:0000256" key="4">
    <source>
        <dbReference type="ARBA" id="ARBA00023002"/>
    </source>
</evidence>
<dbReference type="InterPro" id="IPR001128">
    <property type="entry name" value="Cyt_P450"/>
</dbReference>
<dbReference type="GO" id="GO:0016705">
    <property type="term" value="F:oxidoreductase activity, acting on paired donors, with incorporation or reduction of molecular oxygen"/>
    <property type="evidence" value="ECO:0007669"/>
    <property type="project" value="InterPro"/>
</dbReference>
<dbReference type="GO" id="GO:0004497">
    <property type="term" value="F:monooxygenase activity"/>
    <property type="evidence" value="ECO:0007669"/>
    <property type="project" value="UniProtKB-KW"/>
</dbReference>
<dbReference type="Pfam" id="PF00067">
    <property type="entry name" value="p450"/>
    <property type="match status" value="1"/>
</dbReference>
<evidence type="ECO:0000256" key="3">
    <source>
        <dbReference type="ARBA" id="ARBA00022723"/>
    </source>
</evidence>
<dbReference type="CDD" id="cd00302">
    <property type="entry name" value="cytochrome_P450"/>
    <property type="match status" value="1"/>
</dbReference>
<reference evidence="7" key="1">
    <citation type="submission" date="2017-01" db="EMBL/GenBank/DDBJ databases">
        <authorList>
            <person name="Assis F.L."/>
            <person name="Abrahao J.S."/>
            <person name="Silva L."/>
            <person name="Khalil J.B."/>
            <person name="Rodrigues R."/>
            <person name="Silva L.S."/>
            <person name="Arantes T."/>
            <person name="Boratto P."/>
            <person name="Andrade M."/>
            <person name="Kroon E.G."/>
            <person name="Ribeiro B."/>
            <person name="Bergier I."/>
            <person name="Seligmann H."/>
            <person name="Ghigo E."/>
            <person name="Colson P."/>
            <person name="Levasseur A."/>
            <person name="Raoult D."/>
            <person name="Scola B.L."/>
        </authorList>
    </citation>
    <scope>NUCLEOTIDE SEQUENCE</scope>
    <source>
        <strain evidence="7">Soda lake</strain>
    </source>
</reference>
<dbReference type="PRINTS" id="PR00465">
    <property type="entry name" value="EP450IV"/>
</dbReference>
<name>A0A6N1P1Q3_9VIRU</name>
<comment type="similarity">
    <text evidence="1">Belongs to the cytochrome P450 family.</text>
</comment>
<evidence type="ECO:0000256" key="5">
    <source>
        <dbReference type="ARBA" id="ARBA00023004"/>
    </source>
</evidence>
<protein>
    <submittedName>
        <fullName evidence="7">Cytochrome 450-like protein</fullName>
    </submittedName>
</protein>
<sequence length="471" mass="54589">MHSGSKNKKIIWSLKSDHLVSPIKSWMIIILNFIDRLIPRFWIFKNIPTIGGDISEFSKKGLFKFIMDKFNNRGHDEKYSKIRFAHMPLSLIYDGELSKKILLSKNVGRGKTYDRLTDFFGNGIFTSKVHDKWLHQRRLILSLFTKKNLSLITTDLTNSMFDELDRLITNDNQFDLVTLLSQIGLVGFCDVIFGVDVKDMSSSLIAPLNRLLIYINGAVEPFAIKMDPAYKSFVRDKDFVHQWMYELINRAKKSTRCHPIIAAELHRNDIDVKELREFVLSIVLGGHETTARLMLGIIYCINNDSECLDKLNAETNLYLEMNSNYKYNILKQTYLNKIIKEGTRLFPPVWILGRETFSDLEIDNILFKKGTQFLISPLIFLRDEKIWGSDAEVFNPDRFDNLTTEQKNIFIPFIVGTENCPGRVFAELEASIVISKLFYHYQINFLDHKINPTSAGTFRLTDMLPVKIIKK</sequence>
<organism evidence="7">
    <name type="scientific">Tupanvirus soda lake</name>
    <dbReference type="NCBI Taxonomy" id="2126985"/>
    <lineage>
        <taxon>Viruses</taxon>
        <taxon>Varidnaviria</taxon>
        <taxon>Bamfordvirae</taxon>
        <taxon>Nucleocytoviricota</taxon>
        <taxon>Megaviricetes</taxon>
        <taxon>Imitervirales</taxon>
        <taxon>Mimiviridae</taxon>
        <taxon>Megamimivirinae</taxon>
        <taxon>Tupanvirus</taxon>
        <taxon>Tupanvirus salinum</taxon>
    </lineage>
</organism>
<accession>A0A6N1P1Q3</accession>
<evidence type="ECO:0000256" key="6">
    <source>
        <dbReference type="ARBA" id="ARBA00023033"/>
    </source>
</evidence>
<reference evidence="7" key="2">
    <citation type="journal article" date="2018" name="Nat. Commun.">
        <title>Tailed giant Tupanvirus possesses the most complete translational apparatus of the known virosphere.</title>
        <authorList>
            <person name="Abrahao J."/>
            <person name="Silva L."/>
            <person name="Silva L.S."/>
            <person name="Khalil J.Y.B."/>
            <person name="Rodrigues R."/>
            <person name="Arantes T."/>
            <person name="Assis F."/>
            <person name="Boratto P."/>
            <person name="Andrade M."/>
            <person name="Kroon E.G."/>
            <person name="Ribeiro B."/>
            <person name="Bergier I."/>
            <person name="Seligmann H."/>
            <person name="Ghigo E."/>
            <person name="Colson P."/>
            <person name="Levasseur A."/>
            <person name="Kroemer G."/>
            <person name="Raoult D."/>
            <person name="La Scola B."/>
        </authorList>
    </citation>
    <scope>NUCLEOTIDE SEQUENCE [LARGE SCALE GENOMIC DNA]</scope>
    <source>
        <strain evidence="7">Soda lake</strain>
    </source>
</reference>
<dbReference type="InterPro" id="IPR036396">
    <property type="entry name" value="Cyt_P450_sf"/>
</dbReference>
<dbReference type="InterPro" id="IPR050196">
    <property type="entry name" value="Cytochrome_P450_Monoox"/>
</dbReference>
<dbReference type="RefSeq" id="YP_010781624.1">
    <property type="nucleotide sequence ID" value="NC_075039.1"/>
</dbReference>